<comment type="caution">
    <text evidence="1">The sequence shown here is derived from an EMBL/GenBank/DDBJ whole genome shotgun (WGS) entry which is preliminary data.</text>
</comment>
<keyword evidence="2" id="KW-1185">Reference proteome</keyword>
<accession>A0ABT9KWT7</accession>
<reference evidence="1 2" key="1">
    <citation type="submission" date="2023-07" db="EMBL/GenBank/DDBJ databases">
        <title>Sequencing the genomes of 1000 actinobacteria strains.</title>
        <authorList>
            <person name="Klenk H.-P."/>
        </authorList>
    </citation>
    <scope>NUCLEOTIDE SEQUENCE [LARGE SCALE GENOMIC DNA]</scope>
    <source>
        <strain evidence="1 2">DSM 41600</strain>
    </source>
</reference>
<evidence type="ECO:0000313" key="1">
    <source>
        <dbReference type="EMBL" id="MDP9612882.1"/>
    </source>
</evidence>
<protein>
    <recommendedName>
        <fullName evidence="3">TnsA-like heteromeric transposase endonuclease subunit</fullName>
    </recommendedName>
</protein>
<gene>
    <name evidence="1" type="ORF">JOF35_005159</name>
</gene>
<dbReference type="Proteomes" id="UP001234880">
    <property type="component" value="Unassembled WGS sequence"/>
</dbReference>
<name>A0ABT9KWT7_9ACTN</name>
<sequence length="222" mass="25006">MISTSDSPGPSMDAIPTRYGDTTFRSRLEADWAATLDNNHIRWAYEPETITLDSGTLYVPDFWLPELGTWIEVKGPGIPRTEKTKELAHTRTCRCETACTCRWPGGEFVLIGRPSLASDRTETGHRPRSGYANWETPFGPSTYFVTCPACTRAQWTTLKRPWRCRACHASLEREQVHRSVDRFVRFIETTTGAGSLFAMPDLGEPFTDEELGLTDSPENDLP</sequence>
<dbReference type="EMBL" id="JAURUE010000001">
    <property type="protein sequence ID" value="MDP9612882.1"/>
    <property type="molecule type" value="Genomic_DNA"/>
</dbReference>
<evidence type="ECO:0000313" key="2">
    <source>
        <dbReference type="Proteomes" id="UP001234880"/>
    </source>
</evidence>
<evidence type="ECO:0008006" key="3">
    <source>
        <dbReference type="Google" id="ProtNLM"/>
    </source>
</evidence>
<dbReference type="RefSeq" id="WP_307111239.1">
    <property type="nucleotide sequence ID" value="NZ_JAURUE010000001.1"/>
</dbReference>
<proteinExistence type="predicted"/>
<dbReference type="Gene3D" id="3.40.91.30">
    <property type="match status" value="1"/>
</dbReference>
<organism evidence="1 2">
    <name type="scientific">Streptomyces demainii</name>
    <dbReference type="NCBI Taxonomy" id="588122"/>
    <lineage>
        <taxon>Bacteria</taxon>
        <taxon>Bacillati</taxon>
        <taxon>Actinomycetota</taxon>
        <taxon>Actinomycetes</taxon>
        <taxon>Kitasatosporales</taxon>
        <taxon>Streptomycetaceae</taxon>
        <taxon>Streptomyces</taxon>
    </lineage>
</organism>